<name>A0A9P5AQ95_9HYPO</name>
<reference evidence="2" key="1">
    <citation type="journal article" date="2017" name="Mycologia">
        <title>Fusarium algeriense, sp. nov., a novel toxigenic crown rot pathogen of durum wheat from Algeria is nested in the Fusarium burgessii species complex.</title>
        <authorList>
            <person name="Laraba I."/>
            <person name="Keddad A."/>
            <person name="Boureghda H."/>
            <person name="Abdallah N."/>
            <person name="Vaughan M.M."/>
            <person name="Proctor R.H."/>
            <person name="Busman M."/>
            <person name="O'Donnell K."/>
        </authorList>
    </citation>
    <scope>NUCLEOTIDE SEQUENCE</scope>
    <source>
        <strain evidence="2">NRRL 25174</strain>
    </source>
</reference>
<keyword evidence="1" id="KW-0812">Transmembrane</keyword>
<keyword evidence="3" id="KW-1185">Reference proteome</keyword>
<sequence length="164" mass="18888">MDDSRIIIILSIVVSLLFLLCILLGYLGRDEIYTKLLSADSYIEIITKKKVKYVFGVFGVREDVENWFTRRGWHDGEILTRDGSEVELRIDLYAKNHDVQGGISIDNAPPPMKLAWVQSHKPVRIQGPEWHVEALTARWDVSYPDPIGELLAEIKNPQRGDWWV</sequence>
<accession>A0A9P5AQ95</accession>
<gene>
    <name evidence="2" type="ORF">FBEOM_3050</name>
</gene>
<comment type="caution">
    <text evidence="2">The sequence shown here is derived from an EMBL/GenBank/DDBJ whole genome shotgun (WGS) entry which is preliminary data.</text>
</comment>
<keyword evidence="1" id="KW-0472">Membrane</keyword>
<dbReference type="EMBL" id="PVQB02000112">
    <property type="protein sequence ID" value="KAF4342960.1"/>
    <property type="molecule type" value="Genomic_DNA"/>
</dbReference>
<evidence type="ECO:0000313" key="3">
    <source>
        <dbReference type="Proteomes" id="UP000730481"/>
    </source>
</evidence>
<evidence type="ECO:0000256" key="1">
    <source>
        <dbReference type="SAM" id="Phobius"/>
    </source>
</evidence>
<keyword evidence="1" id="KW-1133">Transmembrane helix</keyword>
<feature type="transmembrane region" description="Helical" evidence="1">
    <location>
        <begin position="6"/>
        <end position="27"/>
    </location>
</feature>
<dbReference type="AlphaFoldDB" id="A0A9P5AQ95"/>
<proteinExistence type="predicted"/>
<reference evidence="2" key="2">
    <citation type="submission" date="2020-02" db="EMBL/GenBank/DDBJ databases">
        <title>Identification and distribution of gene clusters putatively required for synthesis of sphingolipid metabolism inhibitors in phylogenetically diverse species of the filamentous fungus Fusarium.</title>
        <authorList>
            <person name="Kim H.-S."/>
            <person name="Busman M."/>
            <person name="Brown D.W."/>
            <person name="Divon H."/>
            <person name="Uhlig S."/>
            <person name="Proctor R.H."/>
        </authorList>
    </citation>
    <scope>NUCLEOTIDE SEQUENCE</scope>
    <source>
        <strain evidence="2">NRRL 25174</strain>
    </source>
</reference>
<dbReference type="Proteomes" id="UP000730481">
    <property type="component" value="Unassembled WGS sequence"/>
</dbReference>
<protein>
    <submittedName>
        <fullName evidence="2">Uncharacterized protein</fullName>
    </submittedName>
</protein>
<organism evidence="2 3">
    <name type="scientific">Fusarium beomiforme</name>
    <dbReference type="NCBI Taxonomy" id="44412"/>
    <lineage>
        <taxon>Eukaryota</taxon>
        <taxon>Fungi</taxon>
        <taxon>Dikarya</taxon>
        <taxon>Ascomycota</taxon>
        <taxon>Pezizomycotina</taxon>
        <taxon>Sordariomycetes</taxon>
        <taxon>Hypocreomycetidae</taxon>
        <taxon>Hypocreales</taxon>
        <taxon>Nectriaceae</taxon>
        <taxon>Fusarium</taxon>
        <taxon>Fusarium burgessii species complex</taxon>
    </lineage>
</organism>
<evidence type="ECO:0000313" key="2">
    <source>
        <dbReference type="EMBL" id="KAF4342960.1"/>
    </source>
</evidence>